<evidence type="ECO:0000313" key="1">
    <source>
        <dbReference type="EMBL" id="OKL62427.1"/>
    </source>
</evidence>
<keyword evidence="2" id="KW-1185">Reference proteome</keyword>
<dbReference type="STRING" id="1441469.A0A225B8Z3"/>
<dbReference type="EMBL" id="LFMY01000003">
    <property type="protein sequence ID" value="OKL62427.1"/>
    <property type="molecule type" value="Genomic_DNA"/>
</dbReference>
<protein>
    <submittedName>
        <fullName evidence="1">Uncharacterized protein</fullName>
    </submittedName>
</protein>
<accession>A0A225B8Z3</accession>
<dbReference type="GeneID" id="31002355"/>
<dbReference type="OrthoDB" id="2555959at2759"/>
<comment type="caution">
    <text evidence="1">The sequence shown here is derived from an EMBL/GenBank/DDBJ whole genome shotgun (WGS) entry which is preliminary data.</text>
</comment>
<dbReference type="AlphaFoldDB" id="A0A225B8Z3"/>
<evidence type="ECO:0000313" key="2">
    <source>
        <dbReference type="Proteomes" id="UP000214365"/>
    </source>
</evidence>
<proteinExistence type="predicted"/>
<organism evidence="1 2">
    <name type="scientific">Talaromyces atroroseus</name>
    <dbReference type="NCBI Taxonomy" id="1441469"/>
    <lineage>
        <taxon>Eukaryota</taxon>
        <taxon>Fungi</taxon>
        <taxon>Dikarya</taxon>
        <taxon>Ascomycota</taxon>
        <taxon>Pezizomycotina</taxon>
        <taxon>Eurotiomycetes</taxon>
        <taxon>Eurotiomycetidae</taxon>
        <taxon>Eurotiales</taxon>
        <taxon>Trichocomaceae</taxon>
        <taxon>Talaromyces</taxon>
        <taxon>Talaromyces sect. Trachyspermi</taxon>
    </lineage>
</organism>
<gene>
    <name evidence="1" type="ORF">UA08_02600</name>
</gene>
<sequence length="65" mass="7322">MSFWSSYKNLSPRTRLLFGLGLMSWAAIGMSTSSQVESALGLVPSEQEKEELERKMDVRIVSVEK</sequence>
<dbReference type="RefSeq" id="XP_020122548.1">
    <property type="nucleotide sequence ID" value="XM_020264660.1"/>
</dbReference>
<name>A0A225B8Z3_TALAT</name>
<dbReference type="Proteomes" id="UP000214365">
    <property type="component" value="Unassembled WGS sequence"/>
</dbReference>
<reference evidence="1 2" key="1">
    <citation type="submission" date="2015-06" db="EMBL/GenBank/DDBJ databases">
        <title>Talaromyces atroroseus IBT 11181 draft genome.</title>
        <authorList>
            <person name="Rasmussen K.B."/>
            <person name="Rasmussen S."/>
            <person name="Petersen B."/>
            <person name="Sicheritz-Ponten T."/>
            <person name="Mortensen U.H."/>
            <person name="Thrane U."/>
        </authorList>
    </citation>
    <scope>NUCLEOTIDE SEQUENCE [LARGE SCALE GENOMIC DNA]</scope>
    <source>
        <strain evidence="1 2">IBT 11181</strain>
    </source>
</reference>